<evidence type="ECO:0000256" key="2">
    <source>
        <dbReference type="ARBA" id="ARBA00022448"/>
    </source>
</evidence>
<dbReference type="GO" id="GO:0006887">
    <property type="term" value="P:exocytosis"/>
    <property type="evidence" value="ECO:0007669"/>
    <property type="project" value="UniProtKB-KW"/>
</dbReference>
<evidence type="ECO:0000313" key="6">
    <source>
        <dbReference type="EMBL" id="CAL4963594.1"/>
    </source>
</evidence>
<accession>A0ABC8ZPD6</accession>
<keyword evidence="7" id="KW-1185">Reference proteome</keyword>
<evidence type="ECO:0000256" key="3">
    <source>
        <dbReference type="RuleBase" id="RU365026"/>
    </source>
</evidence>
<evidence type="ECO:0000313" key="7">
    <source>
        <dbReference type="Proteomes" id="UP001497457"/>
    </source>
</evidence>
<dbReference type="PANTHER" id="PTHR12542:SF102">
    <property type="entry name" value="EXOCYST SUBUNIT EXO70 FAMILY PROTEIN"/>
    <property type="match status" value="1"/>
</dbReference>
<organism evidence="6 7">
    <name type="scientific">Urochloa decumbens</name>
    <dbReference type="NCBI Taxonomy" id="240449"/>
    <lineage>
        <taxon>Eukaryota</taxon>
        <taxon>Viridiplantae</taxon>
        <taxon>Streptophyta</taxon>
        <taxon>Embryophyta</taxon>
        <taxon>Tracheophyta</taxon>
        <taxon>Spermatophyta</taxon>
        <taxon>Magnoliopsida</taxon>
        <taxon>Liliopsida</taxon>
        <taxon>Poales</taxon>
        <taxon>Poaceae</taxon>
        <taxon>PACMAD clade</taxon>
        <taxon>Panicoideae</taxon>
        <taxon>Panicodae</taxon>
        <taxon>Paniceae</taxon>
        <taxon>Melinidinae</taxon>
        <taxon>Urochloa</taxon>
    </lineage>
</organism>
<dbReference type="Gene3D" id="1.20.1280.170">
    <property type="entry name" value="Exocyst complex component Exo70"/>
    <property type="match status" value="1"/>
</dbReference>
<dbReference type="Pfam" id="PF03081">
    <property type="entry name" value="Exo70_C"/>
    <property type="match status" value="1"/>
</dbReference>
<keyword evidence="2 3" id="KW-0813">Transport</keyword>
<sequence>MAGGACCWRPRSAAPRHSSTADGSQGQRIRSRKPDHDEDILQDGRVRGGWLGHAAVDMEGRVHGASHSRHLNHGDSSRLTMVERIREKALSLQSELDSIERLIVAPICLHPDSTGFFPHSREHLDIYITAANRLLRLETSGDMDRRRKSLLKTVMSSLAMQFCRLRIWALEEATGEYSPANIWESIRRSRSYGAGSDDSWLSSSGSLTGTGSSDASTDLGKQILAQSYNTFAGKIYIDHRSVSILDDIAGVMIGAGYEPILRGAFEQHWAQLARYIQILDIDNILSGNMDEPREVLLKVWTSTMRIIIGFLSEMQRQLNSHGLGSFNELKEDYFLTIAKVSVMKLLNSASSICNQVCSPIDQSCKDRHESVKRDLSKMITVLMMHQALNYGMPTILALFSGQTKEFILEEGEELIRRLSDTFLDLCVEVNALVKSQRLVIMDTGVHRTTRYIIHHMRLLVQQKCTIYLILKGDFKAFSELVTWLILSLELMLNVNSRSLQPQGEQQIFLLNNMHFLLEEAKKNTDLRLVLGENWLLQCHDQLDQCIAGYLNASWTPIMSLLLKRQTQFPTILSSHQLLYKFTSSFEMVYSVQKNWKVTDPLIRQKLRLSIYQKIIPLYRLHMENYSEKILKSRRYNIEQIESQLLGMFEG</sequence>
<dbReference type="InterPro" id="IPR004140">
    <property type="entry name" value="Exo70"/>
</dbReference>
<dbReference type="Proteomes" id="UP001497457">
    <property type="component" value="Chromosome 19rd"/>
</dbReference>
<dbReference type="InterPro" id="IPR016159">
    <property type="entry name" value="Cullin_repeat-like_dom_sf"/>
</dbReference>
<keyword evidence="3" id="KW-0268">Exocytosis</keyword>
<keyword evidence="3" id="KW-0653">Protein transport</keyword>
<protein>
    <recommendedName>
        <fullName evidence="3">Exocyst subunit Exo70 family protein</fullName>
    </recommendedName>
</protein>
<dbReference type="GO" id="GO:0015031">
    <property type="term" value="P:protein transport"/>
    <property type="evidence" value="ECO:0007669"/>
    <property type="project" value="UniProtKB-KW"/>
</dbReference>
<dbReference type="PANTHER" id="PTHR12542">
    <property type="entry name" value="EXOCYST COMPLEX PROTEIN EXO70"/>
    <property type="match status" value="1"/>
</dbReference>
<dbReference type="SUPFAM" id="SSF74788">
    <property type="entry name" value="Cullin repeat-like"/>
    <property type="match status" value="1"/>
</dbReference>
<proteinExistence type="inferred from homology"/>
<comment type="similarity">
    <text evidence="1 3">Belongs to the EXO70 family.</text>
</comment>
<evidence type="ECO:0000259" key="5">
    <source>
        <dbReference type="Pfam" id="PF03081"/>
    </source>
</evidence>
<comment type="function">
    <text evidence="3">Component of the exocyst complex.</text>
</comment>
<reference evidence="7" key="1">
    <citation type="submission" date="2024-06" db="EMBL/GenBank/DDBJ databases">
        <authorList>
            <person name="Ryan C."/>
        </authorList>
    </citation>
    <scope>NUCLEOTIDE SEQUENCE [LARGE SCALE GENOMIC DNA]</scope>
</reference>
<feature type="domain" description="Exocyst complex subunit Exo70 C-terminal" evidence="5">
    <location>
        <begin position="299"/>
        <end position="644"/>
    </location>
</feature>
<gene>
    <name evidence="6" type="ORF">URODEC1_LOCUS46217</name>
</gene>
<dbReference type="AlphaFoldDB" id="A0ABC8ZPD6"/>
<dbReference type="EMBL" id="OZ075129">
    <property type="protein sequence ID" value="CAL4963594.1"/>
    <property type="molecule type" value="Genomic_DNA"/>
</dbReference>
<evidence type="ECO:0000256" key="4">
    <source>
        <dbReference type="SAM" id="MobiDB-lite"/>
    </source>
</evidence>
<dbReference type="InterPro" id="IPR046364">
    <property type="entry name" value="Exo70_C"/>
</dbReference>
<feature type="region of interest" description="Disordered" evidence="4">
    <location>
        <begin position="1"/>
        <end position="40"/>
    </location>
</feature>
<reference evidence="6 7" key="2">
    <citation type="submission" date="2024-10" db="EMBL/GenBank/DDBJ databases">
        <authorList>
            <person name="Ryan C."/>
        </authorList>
    </citation>
    <scope>NUCLEOTIDE SEQUENCE [LARGE SCALE GENOMIC DNA]</scope>
</reference>
<evidence type="ECO:0000256" key="1">
    <source>
        <dbReference type="ARBA" id="ARBA00006756"/>
    </source>
</evidence>
<feature type="compositionally biased region" description="Polar residues" evidence="4">
    <location>
        <begin position="17"/>
        <end position="28"/>
    </location>
</feature>
<name>A0ABC8ZPD6_9POAL</name>